<accession>A0A9P5TY83</accession>
<dbReference type="EMBL" id="JADNRY010000336">
    <property type="protein sequence ID" value="KAF9058939.1"/>
    <property type="molecule type" value="Genomic_DNA"/>
</dbReference>
<protein>
    <submittedName>
        <fullName evidence="1">Uncharacterized protein</fullName>
    </submittedName>
</protein>
<dbReference type="Proteomes" id="UP000772434">
    <property type="component" value="Unassembled WGS sequence"/>
</dbReference>
<keyword evidence="2" id="KW-1185">Reference proteome</keyword>
<evidence type="ECO:0000313" key="2">
    <source>
        <dbReference type="Proteomes" id="UP000772434"/>
    </source>
</evidence>
<dbReference type="AlphaFoldDB" id="A0A9P5TY83"/>
<evidence type="ECO:0000313" key="1">
    <source>
        <dbReference type="EMBL" id="KAF9058939.1"/>
    </source>
</evidence>
<organism evidence="1 2">
    <name type="scientific">Rhodocollybia butyracea</name>
    <dbReference type="NCBI Taxonomy" id="206335"/>
    <lineage>
        <taxon>Eukaryota</taxon>
        <taxon>Fungi</taxon>
        <taxon>Dikarya</taxon>
        <taxon>Basidiomycota</taxon>
        <taxon>Agaricomycotina</taxon>
        <taxon>Agaricomycetes</taxon>
        <taxon>Agaricomycetidae</taxon>
        <taxon>Agaricales</taxon>
        <taxon>Marasmiineae</taxon>
        <taxon>Omphalotaceae</taxon>
        <taxon>Rhodocollybia</taxon>
    </lineage>
</organism>
<reference evidence="1" key="1">
    <citation type="submission" date="2020-11" db="EMBL/GenBank/DDBJ databases">
        <authorList>
            <consortium name="DOE Joint Genome Institute"/>
            <person name="Ahrendt S."/>
            <person name="Riley R."/>
            <person name="Andreopoulos W."/>
            <person name="Labutti K."/>
            <person name="Pangilinan J."/>
            <person name="Ruiz-Duenas F.J."/>
            <person name="Barrasa J.M."/>
            <person name="Sanchez-Garcia M."/>
            <person name="Camarero S."/>
            <person name="Miyauchi S."/>
            <person name="Serrano A."/>
            <person name="Linde D."/>
            <person name="Babiker R."/>
            <person name="Drula E."/>
            <person name="Ayuso-Fernandez I."/>
            <person name="Pacheco R."/>
            <person name="Padilla G."/>
            <person name="Ferreira P."/>
            <person name="Barriuso J."/>
            <person name="Kellner H."/>
            <person name="Castanera R."/>
            <person name="Alfaro M."/>
            <person name="Ramirez L."/>
            <person name="Pisabarro A.G."/>
            <person name="Kuo A."/>
            <person name="Tritt A."/>
            <person name="Lipzen A."/>
            <person name="He G."/>
            <person name="Yan M."/>
            <person name="Ng V."/>
            <person name="Cullen D."/>
            <person name="Martin F."/>
            <person name="Rosso M.-N."/>
            <person name="Henrissat B."/>
            <person name="Hibbett D."/>
            <person name="Martinez A.T."/>
            <person name="Grigoriev I.V."/>
        </authorList>
    </citation>
    <scope>NUCLEOTIDE SEQUENCE</scope>
    <source>
        <strain evidence="1">AH 40177</strain>
    </source>
</reference>
<sequence length="83" mass="9900">MRDWLVSLRVYILWHQARSWHKGDDKANALACKSDSLESSLFCHSRRLVFRSCSYHCIHSTHFWYILQCRASGKVPRNLGYHY</sequence>
<name>A0A9P5TY83_9AGAR</name>
<comment type="caution">
    <text evidence="1">The sequence shown here is derived from an EMBL/GenBank/DDBJ whole genome shotgun (WGS) entry which is preliminary data.</text>
</comment>
<proteinExistence type="predicted"/>
<gene>
    <name evidence="1" type="ORF">BDP27DRAFT_530632</name>
</gene>